<name>A0A1G7UN80_9PSEU</name>
<protein>
    <submittedName>
        <fullName evidence="1">Ornithine cyclodeaminase/alanine dehydrogenase, mu-crystallin family</fullName>
    </submittedName>
</protein>
<dbReference type="InterPro" id="IPR023401">
    <property type="entry name" value="ODC_N"/>
</dbReference>
<reference evidence="2" key="1">
    <citation type="submission" date="2016-10" db="EMBL/GenBank/DDBJ databases">
        <authorList>
            <person name="Varghese N."/>
            <person name="Submissions S."/>
        </authorList>
    </citation>
    <scope>NUCLEOTIDE SEQUENCE [LARGE SCALE GENOMIC DNA]</scope>
    <source>
        <strain evidence="2">CGMCC 4.3506</strain>
    </source>
</reference>
<dbReference type="InterPro" id="IPR036291">
    <property type="entry name" value="NAD(P)-bd_dom_sf"/>
</dbReference>
<gene>
    <name evidence="1" type="ORF">SAMN05216553_108310</name>
</gene>
<dbReference type="Gene3D" id="3.30.1780.10">
    <property type="entry name" value="ornithine cyclodeaminase, domain 1"/>
    <property type="match status" value="1"/>
</dbReference>
<dbReference type="AlphaFoldDB" id="A0A1G7UN80"/>
<dbReference type="OrthoDB" id="3684595at2"/>
<organism evidence="1 2">
    <name type="scientific">Lentzea fradiae</name>
    <dbReference type="NCBI Taxonomy" id="200378"/>
    <lineage>
        <taxon>Bacteria</taxon>
        <taxon>Bacillati</taxon>
        <taxon>Actinomycetota</taxon>
        <taxon>Actinomycetes</taxon>
        <taxon>Pseudonocardiales</taxon>
        <taxon>Pseudonocardiaceae</taxon>
        <taxon>Lentzea</taxon>
    </lineage>
</organism>
<dbReference type="SUPFAM" id="SSF51735">
    <property type="entry name" value="NAD(P)-binding Rossmann-fold domains"/>
    <property type="match status" value="1"/>
</dbReference>
<dbReference type="Pfam" id="PF02423">
    <property type="entry name" value="OCD_Mu_crystall"/>
    <property type="match status" value="1"/>
</dbReference>
<sequence>MNVPTLRLSNGDLRRVVDDADVVQAVATALIARSSGREDWLDHATGRVGTPGDDTAVFESAEDGQRCCMSAAGLRDYRLAVLTALASRHLLSPGVVTASVIGSGLALELQLAILRTHVPNISHVAVAVVGNLPPSQAVLDQLDRDGIGLSLVDSPADAVFGANLVVLAGPAPLGTPRLAKGAVLVNTTGVDLPAALLENVHAVYVDDREGLAGSDRTFSAIRPGRQRGRGHRSPEVVADLGRVLAGDHPGRTDHNHVLLVELVGGGAELDPVLAGRIHHAAAAAGLGTVAPH</sequence>
<evidence type="ECO:0000313" key="1">
    <source>
        <dbReference type="EMBL" id="SDG48966.1"/>
    </source>
</evidence>
<evidence type="ECO:0000313" key="2">
    <source>
        <dbReference type="Proteomes" id="UP000199623"/>
    </source>
</evidence>
<keyword evidence="2" id="KW-1185">Reference proteome</keyword>
<dbReference type="EMBL" id="FNCC01000008">
    <property type="protein sequence ID" value="SDG48966.1"/>
    <property type="molecule type" value="Genomic_DNA"/>
</dbReference>
<dbReference type="Gene3D" id="3.40.50.720">
    <property type="entry name" value="NAD(P)-binding Rossmann-like Domain"/>
    <property type="match status" value="1"/>
</dbReference>
<dbReference type="Proteomes" id="UP000199623">
    <property type="component" value="Unassembled WGS sequence"/>
</dbReference>
<proteinExistence type="predicted"/>
<dbReference type="STRING" id="200378.SAMN05216553_108310"/>
<dbReference type="InterPro" id="IPR003462">
    <property type="entry name" value="ODC_Mu_crystall"/>
</dbReference>
<accession>A0A1G7UN80</accession>
<dbReference type="RefSeq" id="WP_143035989.1">
    <property type="nucleotide sequence ID" value="NZ_FNCC01000008.1"/>
</dbReference>